<dbReference type="EMBL" id="JADYXP020000005">
    <property type="protein sequence ID" value="KAL0124660.1"/>
    <property type="molecule type" value="Genomic_DNA"/>
</dbReference>
<dbReference type="Pfam" id="PF23321">
    <property type="entry name" value="R1_ABCA1"/>
    <property type="match status" value="1"/>
</dbReference>
<reference evidence="3 4" key="1">
    <citation type="submission" date="2023-03" db="EMBL/GenBank/DDBJ databases">
        <title>High recombination rates correlate with genetic variation in Cardiocondyla obscurior ants.</title>
        <authorList>
            <person name="Errbii M."/>
        </authorList>
    </citation>
    <scope>NUCLEOTIDE SEQUENCE [LARGE SCALE GENOMIC DNA]</scope>
    <source>
        <strain evidence="3">Alpha-2009</strain>
        <tissue evidence="3">Whole body</tissue>
    </source>
</reference>
<feature type="transmembrane region" description="Helical" evidence="1">
    <location>
        <begin position="38"/>
        <end position="64"/>
    </location>
</feature>
<dbReference type="InterPro" id="IPR027417">
    <property type="entry name" value="P-loop_NTPase"/>
</dbReference>
<dbReference type="PANTHER" id="PTHR19229">
    <property type="entry name" value="ATP-BINDING CASSETTE TRANSPORTER SUBFAMILY A ABCA"/>
    <property type="match status" value="1"/>
</dbReference>
<evidence type="ECO:0000313" key="3">
    <source>
        <dbReference type="EMBL" id="KAL0124660.1"/>
    </source>
</evidence>
<feature type="domain" description="ABC transporter" evidence="2">
    <location>
        <begin position="221"/>
        <end position="451"/>
    </location>
</feature>
<dbReference type="PROSITE" id="PS50893">
    <property type="entry name" value="ABC_TRANSPORTER_2"/>
    <property type="match status" value="1"/>
</dbReference>
<comment type="caution">
    <text evidence="3">The sequence shown here is derived from an EMBL/GenBank/DDBJ whole genome shotgun (WGS) entry which is preliminary data.</text>
</comment>
<protein>
    <recommendedName>
        <fullName evidence="2">ABC transporter domain-containing protein</fullName>
    </recommendedName>
</protein>
<name>A0AAW2GAX8_9HYME</name>
<dbReference type="GO" id="GO:0005524">
    <property type="term" value="F:ATP binding"/>
    <property type="evidence" value="ECO:0007669"/>
    <property type="project" value="InterPro"/>
</dbReference>
<dbReference type="InterPro" id="IPR003439">
    <property type="entry name" value="ABC_transporter-like_ATP-bd"/>
</dbReference>
<dbReference type="Pfam" id="PF00005">
    <property type="entry name" value="ABC_tran"/>
    <property type="match status" value="1"/>
</dbReference>
<feature type="transmembrane region" description="Helical" evidence="1">
    <location>
        <begin position="6"/>
        <end position="26"/>
    </location>
</feature>
<dbReference type="Gene3D" id="3.40.50.300">
    <property type="entry name" value="P-loop containing nucleotide triphosphate hydrolases"/>
    <property type="match status" value="1"/>
</dbReference>
<keyword evidence="1" id="KW-1133">Transmembrane helix</keyword>
<keyword evidence="1" id="KW-0472">Membrane</keyword>
<sequence length="560" mass="64812">MINLNVSVQVLMIFVCYGGSAILLNYCVQLFTRKPEKAYLIVVLINITALLFVNGSVIFPLIFHALDSTGRYVFEIFIHILPPYILTCALSNFIILNLYNRQCSRFNTCDTEFYIEDPCCQSCGNQGCYKQLDVMLIKQSGSEYRHSIIDDILLVTSQMLAFYILLEIFEEKNRRKWYNYVLPPVKDNDILNQEVMEEKQRVEEYMKHYDETKSLPSRVALAVQSLTKEYFGEAIVQGISFSVYNQECFGLLGFNNAGKSTIYKMLVGQTKISAGKAVVYEHEFTRNQDMFVGMIGYCPQINGLSDFMTGRQYLQLHAALRGVPYGRINDEVNKWLDVLDMLDFENLKISHCSWGIRRKLCILQSLVGDLPMIFMDEPTTGIDIMTRHAICEILYQIREIGRSVLITTHSMREAEAMCLRVGIIVNGQLTTVGSCELLKAKYGRNFILNIKIVPGYQLANLEKIKNIIDEIFPTIKFKDSYLGILKYELQSDISYSYVFDKLEKLRQRYIWITDYSVTQPSMDEVFLTLAKKQKESKKLTLYKRLRSWIIRVIRQIINKM</sequence>
<gene>
    <name evidence="3" type="ORF">PUN28_006490</name>
</gene>
<dbReference type="GO" id="GO:0005319">
    <property type="term" value="F:lipid transporter activity"/>
    <property type="evidence" value="ECO:0007669"/>
    <property type="project" value="TreeGrafter"/>
</dbReference>
<organism evidence="3 4">
    <name type="scientific">Cardiocondyla obscurior</name>
    <dbReference type="NCBI Taxonomy" id="286306"/>
    <lineage>
        <taxon>Eukaryota</taxon>
        <taxon>Metazoa</taxon>
        <taxon>Ecdysozoa</taxon>
        <taxon>Arthropoda</taxon>
        <taxon>Hexapoda</taxon>
        <taxon>Insecta</taxon>
        <taxon>Pterygota</taxon>
        <taxon>Neoptera</taxon>
        <taxon>Endopterygota</taxon>
        <taxon>Hymenoptera</taxon>
        <taxon>Apocrita</taxon>
        <taxon>Aculeata</taxon>
        <taxon>Formicoidea</taxon>
        <taxon>Formicidae</taxon>
        <taxon>Myrmicinae</taxon>
        <taxon>Cardiocondyla</taxon>
    </lineage>
</organism>
<dbReference type="GO" id="GO:0140359">
    <property type="term" value="F:ABC-type transporter activity"/>
    <property type="evidence" value="ECO:0007669"/>
    <property type="project" value="InterPro"/>
</dbReference>
<dbReference type="Proteomes" id="UP001430953">
    <property type="component" value="Unassembled WGS sequence"/>
</dbReference>
<evidence type="ECO:0000256" key="1">
    <source>
        <dbReference type="SAM" id="Phobius"/>
    </source>
</evidence>
<proteinExistence type="predicted"/>
<dbReference type="InterPro" id="IPR056264">
    <property type="entry name" value="R2_ABCA1-4-like"/>
</dbReference>
<dbReference type="PANTHER" id="PTHR19229:SF250">
    <property type="entry name" value="ABC TRANSPORTER DOMAIN-CONTAINING PROTEIN-RELATED"/>
    <property type="match status" value="1"/>
</dbReference>
<dbReference type="GO" id="GO:0016020">
    <property type="term" value="C:membrane"/>
    <property type="evidence" value="ECO:0007669"/>
    <property type="project" value="InterPro"/>
</dbReference>
<accession>A0AAW2GAX8</accession>
<keyword evidence="4" id="KW-1185">Reference proteome</keyword>
<evidence type="ECO:0000259" key="2">
    <source>
        <dbReference type="PROSITE" id="PS50893"/>
    </source>
</evidence>
<dbReference type="CDD" id="cd03263">
    <property type="entry name" value="ABC_subfamily_A"/>
    <property type="match status" value="1"/>
</dbReference>
<dbReference type="InterPro" id="IPR026082">
    <property type="entry name" value="ABCA"/>
</dbReference>
<keyword evidence="1" id="KW-0812">Transmembrane</keyword>
<feature type="transmembrane region" description="Helical" evidence="1">
    <location>
        <begin position="148"/>
        <end position="166"/>
    </location>
</feature>
<evidence type="ECO:0000313" key="4">
    <source>
        <dbReference type="Proteomes" id="UP001430953"/>
    </source>
</evidence>
<feature type="transmembrane region" description="Helical" evidence="1">
    <location>
        <begin position="76"/>
        <end position="99"/>
    </location>
</feature>
<dbReference type="GO" id="GO:0016887">
    <property type="term" value="F:ATP hydrolysis activity"/>
    <property type="evidence" value="ECO:0007669"/>
    <property type="project" value="InterPro"/>
</dbReference>
<dbReference type="SUPFAM" id="SSF52540">
    <property type="entry name" value="P-loop containing nucleoside triphosphate hydrolases"/>
    <property type="match status" value="1"/>
</dbReference>
<dbReference type="AlphaFoldDB" id="A0AAW2GAX8"/>